<reference evidence="1 2" key="1">
    <citation type="journal article" date="2011" name="BMC Genomics">
        <title>Complete genome sequence of Corynebacterium variabile DSM 44702 isolated from the surface of smear-ripened cheeses and insights into cheese ripening and flavor generation.</title>
        <authorList>
            <person name="Schroeder J."/>
            <person name="Maus I."/>
            <person name="Trost E."/>
            <person name="Tauch A."/>
        </authorList>
    </citation>
    <scope>NUCLEOTIDE SEQUENCE [LARGE SCALE GENOMIC DNA]</scope>
    <source>
        <strain evidence="2">DSM 44702 / JCM 12073 / NCIMB 30131</strain>
    </source>
</reference>
<protein>
    <submittedName>
        <fullName evidence="1">Uncharacterized protein</fullName>
    </submittedName>
</protein>
<gene>
    <name evidence="1" type="ordered locus">CVAR_0822</name>
</gene>
<organism evidence="1 2">
    <name type="scientific">Corynebacterium variabile (strain DSM 44702 / CIP 107183 / JCM 12073 / NCIMB 30131)</name>
    <name type="common">Corynebacterium mooreparkense</name>
    <dbReference type="NCBI Taxonomy" id="858619"/>
    <lineage>
        <taxon>Bacteria</taxon>
        <taxon>Bacillati</taxon>
        <taxon>Actinomycetota</taxon>
        <taxon>Actinomycetes</taxon>
        <taxon>Mycobacteriales</taxon>
        <taxon>Corynebacteriaceae</taxon>
        <taxon>Corynebacterium</taxon>
    </lineage>
</organism>
<dbReference type="EMBL" id="CP002917">
    <property type="protein sequence ID" value="AEK36175.1"/>
    <property type="molecule type" value="Genomic_DNA"/>
</dbReference>
<dbReference type="AlphaFoldDB" id="G0HB50"/>
<sequence>MNKLPSTNGQAYSSAEELGILDDILGAL</sequence>
<accession>G0HB50</accession>
<dbReference type="Proteomes" id="UP000006659">
    <property type="component" value="Chromosome"/>
</dbReference>
<evidence type="ECO:0000313" key="1">
    <source>
        <dbReference type="EMBL" id="AEK36175.1"/>
    </source>
</evidence>
<dbReference type="STRING" id="858619.CVAR_0822"/>
<dbReference type="HOGENOM" id="CLU_3412495_0_0_11"/>
<evidence type="ECO:0000313" key="2">
    <source>
        <dbReference type="Proteomes" id="UP000006659"/>
    </source>
</evidence>
<proteinExistence type="predicted"/>
<dbReference type="KEGG" id="cva:CVAR_0822"/>
<name>G0HB50_CORVD</name>